<evidence type="ECO:0000313" key="1">
    <source>
        <dbReference type="EMBL" id="MBO0932717.1"/>
    </source>
</evidence>
<keyword evidence="2" id="KW-1185">Reference proteome</keyword>
<protein>
    <submittedName>
        <fullName evidence="1">Uncharacterized protein</fullName>
    </submittedName>
</protein>
<organism evidence="1 2">
    <name type="scientific">Fibrella aquatilis</name>
    <dbReference type="NCBI Taxonomy" id="2817059"/>
    <lineage>
        <taxon>Bacteria</taxon>
        <taxon>Pseudomonadati</taxon>
        <taxon>Bacteroidota</taxon>
        <taxon>Cytophagia</taxon>
        <taxon>Cytophagales</taxon>
        <taxon>Spirosomataceae</taxon>
        <taxon>Fibrella</taxon>
    </lineage>
</organism>
<evidence type="ECO:0000313" key="2">
    <source>
        <dbReference type="Proteomes" id="UP000664795"/>
    </source>
</evidence>
<dbReference type="Proteomes" id="UP000664795">
    <property type="component" value="Unassembled WGS sequence"/>
</dbReference>
<gene>
    <name evidence="1" type="ORF">J2I48_17030</name>
</gene>
<comment type="caution">
    <text evidence="1">The sequence shown here is derived from an EMBL/GenBank/DDBJ whole genome shotgun (WGS) entry which is preliminary data.</text>
</comment>
<dbReference type="AlphaFoldDB" id="A0A939G9S2"/>
<name>A0A939G9S2_9BACT</name>
<proteinExistence type="predicted"/>
<sequence>MQGSNWPIEPIPNEHDVYFRVHKNYIVNDGPYMFKPRAFVERGDKADQHKSMSTNWEEYSTPEQTQSEAKIPMDNGVVAMSVGGLRSENLTVNHAPIPTIRAHTDVNGLPDDIKDVEVRVKLFKHCRWVINPELSTNP</sequence>
<reference evidence="1 2" key="1">
    <citation type="submission" date="2021-03" db="EMBL/GenBank/DDBJ databases">
        <title>Fibrella sp. HMF5036 genome sequencing and assembly.</title>
        <authorList>
            <person name="Kang H."/>
            <person name="Kim H."/>
            <person name="Bae S."/>
            <person name="Joh K."/>
        </authorList>
    </citation>
    <scope>NUCLEOTIDE SEQUENCE [LARGE SCALE GENOMIC DNA]</scope>
    <source>
        <strain evidence="1 2">HMF5036</strain>
    </source>
</reference>
<dbReference type="RefSeq" id="WP_207336683.1">
    <property type="nucleotide sequence ID" value="NZ_JAFMYU010000014.1"/>
</dbReference>
<dbReference type="EMBL" id="JAFMYU010000014">
    <property type="protein sequence ID" value="MBO0932717.1"/>
    <property type="molecule type" value="Genomic_DNA"/>
</dbReference>
<accession>A0A939G9S2</accession>